<dbReference type="InterPro" id="IPR010239">
    <property type="entry name" value="CHP02001"/>
</dbReference>
<accession>A0A6C2UI38</accession>
<sequence length="268" mass="27968">MKKIITTTLAAGMAAALASTVSAEEKTAVVVEEEAGMSVSVTMDFASAYVFRGVTFNDGFVIQPGIEAGGFGLPEEYGAVSVGAWANYDVDDYDGNLASSEASEIDWYASYSLPTLIDGLDLFVGYCDYTYPNAEGTSDKEANVGLGFDIAGIALGATAYYGIGGAVSGSAYYEFSAGYDLEITEEFAASLGARMAYADPDSGDDGFSDYDIGLGLSYVLSDVWSVGASVTYIGQMDDDVLPDEDLNGTGDFGYDTEVVGMLSLAASF</sequence>
<name>A0A6C2UI38_9BACT</name>
<evidence type="ECO:0000313" key="2">
    <source>
        <dbReference type="EMBL" id="VGO19882.1"/>
    </source>
</evidence>
<dbReference type="SUPFAM" id="SSF56935">
    <property type="entry name" value="Porins"/>
    <property type="match status" value="1"/>
</dbReference>
<evidence type="ECO:0000313" key="3">
    <source>
        <dbReference type="Proteomes" id="UP000346198"/>
    </source>
</evidence>
<feature type="signal peptide" evidence="1">
    <location>
        <begin position="1"/>
        <end position="23"/>
    </location>
</feature>
<gene>
    <name evidence="2" type="ORF">SCARR_01942</name>
</gene>
<proteinExistence type="predicted"/>
<dbReference type="Proteomes" id="UP000346198">
    <property type="component" value="Unassembled WGS sequence"/>
</dbReference>
<protein>
    <recommendedName>
        <fullName evidence="4">Outer membrane protein beta-barrel domain-containing protein</fullName>
    </recommendedName>
</protein>
<organism evidence="2 3">
    <name type="scientific">Pontiella sulfatireligans</name>
    <dbReference type="NCBI Taxonomy" id="2750658"/>
    <lineage>
        <taxon>Bacteria</taxon>
        <taxon>Pseudomonadati</taxon>
        <taxon>Kiritimatiellota</taxon>
        <taxon>Kiritimatiellia</taxon>
        <taxon>Kiritimatiellales</taxon>
        <taxon>Pontiellaceae</taxon>
        <taxon>Pontiella</taxon>
    </lineage>
</organism>
<reference evidence="2 3" key="1">
    <citation type="submission" date="2019-04" db="EMBL/GenBank/DDBJ databases">
        <authorList>
            <person name="Van Vliet M D."/>
        </authorList>
    </citation>
    <scope>NUCLEOTIDE SEQUENCE [LARGE SCALE GENOMIC DNA]</scope>
    <source>
        <strain evidence="2 3">F21</strain>
    </source>
</reference>
<keyword evidence="3" id="KW-1185">Reference proteome</keyword>
<evidence type="ECO:0000256" key="1">
    <source>
        <dbReference type="SAM" id="SignalP"/>
    </source>
</evidence>
<feature type="chain" id="PRO_5025659886" description="Outer membrane protein beta-barrel domain-containing protein" evidence="1">
    <location>
        <begin position="24"/>
        <end position="268"/>
    </location>
</feature>
<dbReference type="AlphaFoldDB" id="A0A6C2UI38"/>
<dbReference type="EMBL" id="CAAHFH010000001">
    <property type="protein sequence ID" value="VGO19882.1"/>
    <property type="molecule type" value="Genomic_DNA"/>
</dbReference>
<keyword evidence="1" id="KW-0732">Signal</keyword>
<dbReference type="Pfam" id="PF09694">
    <property type="entry name" value="Gcw_chp"/>
    <property type="match status" value="1"/>
</dbReference>
<dbReference type="NCBIfam" id="TIGR02001">
    <property type="entry name" value="gcw_chp"/>
    <property type="match status" value="1"/>
</dbReference>
<evidence type="ECO:0008006" key="4">
    <source>
        <dbReference type="Google" id="ProtNLM"/>
    </source>
</evidence>